<dbReference type="AlphaFoldDB" id="A0A660HNJ0"/>
<proteinExistence type="predicted"/>
<sequence>MFFKNVLIVGLSRSLSEEYFFEPDYYLGNITETPLIELVASEKQLKRVTARQFAAPFAFIIINT</sequence>
<dbReference type="KEGG" id="mfz:AOB57_000150"/>
<dbReference type="EMBL" id="CP032683">
    <property type="protein sequence ID" value="AYK13835.1"/>
    <property type="molecule type" value="Genomic_DNA"/>
</dbReference>
<evidence type="ECO:0000313" key="2">
    <source>
        <dbReference type="Proteomes" id="UP000053087"/>
    </source>
</evidence>
<keyword evidence="2" id="KW-1185">Reference proteome</keyword>
<dbReference type="Proteomes" id="UP000053087">
    <property type="component" value="Chromosome"/>
</dbReference>
<name>A0A660HNJ0_9EURY</name>
<gene>
    <name evidence="1" type="ORF">AOB57_000150</name>
</gene>
<reference evidence="1 2" key="1">
    <citation type="journal article" date="2016" name="Int. J. Syst. Evol. Microbiol.">
        <title>Methanosarcina flavescens sp. nov., a methanogenic archaeon isolated from a full-scale anaerobic digester.</title>
        <authorList>
            <person name="Kern T."/>
            <person name="Fischer M.A."/>
            <person name="Deppenmeier U."/>
            <person name="Schmitz R.A."/>
            <person name="Rother M."/>
        </authorList>
    </citation>
    <scope>NUCLEOTIDE SEQUENCE [LARGE SCALE GENOMIC DNA]</scope>
    <source>
        <strain evidence="1 2">E03.2</strain>
    </source>
</reference>
<accession>A0A660HNJ0</accession>
<organism evidence="1 2">
    <name type="scientific">Methanosarcina flavescens</name>
    <dbReference type="NCBI Taxonomy" id="1715806"/>
    <lineage>
        <taxon>Archaea</taxon>
        <taxon>Methanobacteriati</taxon>
        <taxon>Methanobacteriota</taxon>
        <taxon>Stenosarchaea group</taxon>
        <taxon>Methanomicrobia</taxon>
        <taxon>Methanosarcinales</taxon>
        <taxon>Methanosarcinaceae</taxon>
        <taxon>Methanosarcina</taxon>
    </lineage>
</organism>
<protein>
    <submittedName>
        <fullName evidence="1">Uncharacterized protein</fullName>
    </submittedName>
</protein>
<evidence type="ECO:0000313" key="1">
    <source>
        <dbReference type="EMBL" id="AYK13835.1"/>
    </source>
</evidence>